<dbReference type="RefSeq" id="XP_019632600.1">
    <property type="nucleotide sequence ID" value="XM_019777041.1"/>
</dbReference>
<dbReference type="AlphaFoldDB" id="A0A6P4YT53"/>
<dbReference type="GO" id="GO:0006629">
    <property type="term" value="P:lipid metabolic process"/>
    <property type="evidence" value="ECO:0007669"/>
    <property type="project" value="InterPro"/>
</dbReference>
<dbReference type="Gene3D" id="3.20.20.190">
    <property type="entry name" value="Phosphatidylinositol (PI) phosphodiesterase"/>
    <property type="match status" value="1"/>
</dbReference>
<dbReference type="CDD" id="cd08616">
    <property type="entry name" value="PI-PLCXD1c"/>
    <property type="match status" value="1"/>
</dbReference>
<dbReference type="OrthoDB" id="1046782at2759"/>
<dbReference type="GO" id="GO:0008081">
    <property type="term" value="F:phosphoric diester hydrolase activity"/>
    <property type="evidence" value="ECO:0007669"/>
    <property type="project" value="InterPro"/>
</dbReference>
<name>A0A6P4YT53_BRABE</name>
<dbReference type="InterPro" id="IPR042158">
    <property type="entry name" value="PLCXD1/2/3"/>
</dbReference>
<evidence type="ECO:0000313" key="2">
    <source>
        <dbReference type="Proteomes" id="UP000515135"/>
    </source>
</evidence>
<sequence>MSSMATDKSSEMDECKRNLLYLSKLDTRLGNWMGDLPPRLYNAPLKNLAIPGTHDSASVYLDITSDISPGEIKTIKDIIDSLAKIPSLGLEQIGKDVVYNWAVTQGSDFTEQLENGVRYFDLRVATGKSDSSLYFVHGLYGSKVESGLREIAEWLHSHPKEVVLLDFQHLYFGEKPQDENMITILKNTFGSMLCPKAIKGNAVDVTLANLWDNRYQVIVFYANEVAVTGHDILWTDKTYIYSPWANTPDISILINTFLDNESRKGSKFFVSQAILSPDTATILFHLCGNLKGKLAIPAMPKILHWLEGKKAGYGSSGLNIVIADFVDREFAQTVIKLNYPV</sequence>
<reference evidence="3" key="1">
    <citation type="submission" date="2025-08" db="UniProtKB">
        <authorList>
            <consortium name="RefSeq"/>
        </authorList>
    </citation>
    <scope>IDENTIFICATION</scope>
    <source>
        <tissue evidence="3">Gonad</tissue>
    </source>
</reference>
<dbReference type="SMART" id="SM00148">
    <property type="entry name" value="PLCXc"/>
    <property type="match status" value="1"/>
</dbReference>
<accession>A0A6P4YT53</accession>
<gene>
    <name evidence="3" type="primary">LOC109476146</name>
</gene>
<dbReference type="PANTHER" id="PTHR13593">
    <property type="match status" value="1"/>
</dbReference>
<evidence type="ECO:0000313" key="3">
    <source>
        <dbReference type="RefSeq" id="XP_019632600.1"/>
    </source>
</evidence>
<dbReference type="PANTHER" id="PTHR13593:SF113">
    <property type="entry name" value="SI:DKEY-266F7.9"/>
    <property type="match status" value="1"/>
</dbReference>
<dbReference type="SUPFAM" id="SSF51695">
    <property type="entry name" value="PLC-like phosphodiesterases"/>
    <property type="match status" value="1"/>
</dbReference>
<keyword evidence="2" id="KW-1185">Reference proteome</keyword>
<dbReference type="PROSITE" id="PS50007">
    <property type="entry name" value="PIPLC_X_DOMAIN"/>
    <property type="match status" value="1"/>
</dbReference>
<evidence type="ECO:0000259" key="1">
    <source>
        <dbReference type="SMART" id="SM00148"/>
    </source>
</evidence>
<dbReference type="GeneID" id="109476146"/>
<proteinExistence type="predicted"/>
<feature type="domain" description="Phosphatidylinositol-specific phospholipase C X" evidence="1">
    <location>
        <begin position="39"/>
        <end position="222"/>
    </location>
</feature>
<protein>
    <submittedName>
        <fullName evidence="3">PI-PLC X domain-containing protein 3-like</fullName>
    </submittedName>
</protein>
<dbReference type="InterPro" id="IPR000909">
    <property type="entry name" value="PLipase_C_PInositol-sp_X_dom"/>
</dbReference>
<dbReference type="Proteomes" id="UP000515135">
    <property type="component" value="Unplaced"/>
</dbReference>
<dbReference type="KEGG" id="bbel:109476146"/>
<dbReference type="InterPro" id="IPR051057">
    <property type="entry name" value="PI-PLC_domain"/>
</dbReference>
<dbReference type="Pfam" id="PF00388">
    <property type="entry name" value="PI-PLC-X"/>
    <property type="match status" value="1"/>
</dbReference>
<dbReference type="InterPro" id="IPR017946">
    <property type="entry name" value="PLC-like_Pdiesterase_TIM-brl"/>
</dbReference>
<organism evidence="2 3">
    <name type="scientific">Branchiostoma belcheri</name>
    <name type="common">Amphioxus</name>
    <dbReference type="NCBI Taxonomy" id="7741"/>
    <lineage>
        <taxon>Eukaryota</taxon>
        <taxon>Metazoa</taxon>
        <taxon>Chordata</taxon>
        <taxon>Cephalochordata</taxon>
        <taxon>Leptocardii</taxon>
        <taxon>Amphioxiformes</taxon>
        <taxon>Branchiostomatidae</taxon>
        <taxon>Branchiostoma</taxon>
    </lineage>
</organism>